<comment type="caution">
    <text evidence="9">The sequence shown here is derived from an EMBL/GenBank/DDBJ whole genome shotgun (WGS) entry which is preliminary data.</text>
</comment>
<feature type="site" description="Transition state stabilizer" evidence="8">
    <location>
        <position position="18"/>
    </location>
</feature>
<dbReference type="InterPro" id="IPR018509">
    <property type="entry name" value="DHquinase_II_CS"/>
</dbReference>
<protein>
    <recommendedName>
        <fullName evidence="6 8">3-dehydroquinate dehydratase</fullName>
        <shortName evidence="8">3-dehydroquinase</shortName>
        <ecNumber evidence="6 8">4.2.1.10</ecNumber>
    </recommendedName>
    <alternativeName>
        <fullName evidence="8">Type II DHQase</fullName>
    </alternativeName>
</protein>
<dbReference type="NCBIfam" id="NF003804">
    <property type="entry name" value="PRK05395.1-1"/>
    <property type="match status" value="1"/>
</dbReference>
<gene>
    <name evidence="8 9" type="primary">aroQ</name>
    <name evidence="9" type="ORF">PPG34_01735</name>
</gene>
<name>A0ABU3K3U9_9BACT</name>
<dbReference type="Gene3D" id="3.40.50.9100">
    <property type="entry name" value="Dehydroquinase, class II"/>
    <property type="match status" value="1"/>
</dbReference>
<reference evidence="9 10" key="1">
    <citation type="journal article" date="2023" name="ISME J.">
        <title>Cultivation and genomic characterization of novel and ubiquitous marine nitrite-oxidizing bacteria from the Nitrospirales.</title>
        <authorList>
            <person name="Mueller A.J."/>
            <person name="Daebeler A."/>
            <person name="Herbold C.W."/>
            <person name="Kirkegaard R.H."/>
            <person name="Daims H."/>
        </authorList>
    </citation>
    <scope>NUCLEOTIDE SEQUENCE [LARGE SCALE GENOMIC DNA]</scope>
    <source>
        <strain evidence="9 10">EB</strain>
    </source>
</reference>
<dbReference type="NCBIfam" id="NF003806">
    <property type="entry name" value="PRK05395.1-3"/>
    <property type="match status" value="1"/>
</dbReference>
<evidence type="ECO:0000256" key="1">
    <source>
        <dbReference type="ARBA" id="ARBA00001864"/>
    </source>
</evidence>
<evidence type="ECO:0000256" key="3">
    <source>
        <dbReference type="ARBA" id="ARBA00004902"/>
    </source>
</evidence>
<proteinExistence type="inferred from homology"/>
<feature type="active site" description="Proton donor" evidence="8">
    <location>
        <position position="100"/>
    </location>
</feature>
<dbReference type="EC" id="4.2.1.10" evidence="6 8"/>
<dbReference type="EMBL" id="JAQOUE010000001">
    <property type="protein sequence ID" value="MDT7041051.1"/>
    <property type="molecule type" value="Genomic_DNA"/>
</dbReference>
<comment type="function">
    <text evidence="2 8">Catalyzes a trans-dehydration via an enolate intermediate.</text>
</comment>
<feature type="binding site" evidence="8">
    <location>
        <position position="74"/>
    </location>
    <ligand>
        <name>substrate</name>
    </ligand>
</feature>
<feature type="binding site" evidence="8">
    <location>
        <position position="111"/>
    </location>
    <ligand>
        <name>substrate</name>
    </ligand>
</feature>
<feature type="binding site" evidence="8">
    <location>
        <begin position="101"/>
        <end position="102"/>
    </location>
    <ligand>
        <name>substrate</name>
    </ligand>
</feature>
<dbReference type="HAMAP" id="MF_00169">
    <property type="entry name" value="AroQ"/>
    <property type="match status" value="1"/>
</dbReference>
<dbReference type="NCBIfam" id="TIGR01088">
    <property type="entry name" value="aroQ"/>
    <property type="match status" value="1"/>
</dbReference>
<evidence type="ECO:0000256" key="8">
    <source>
        <dbReference type="HAMAP-Rule" id="MF_00169"/>
    </source>
</evidence>
<comment type="pathway">
    <text evidence="3 8">Metabolic intermediate biosynthesis; chorismate biosynthesis; chorismate from D-erythrose 4-phosphate and phosphoenolpyruvate: step 3/7.</text>
</comment>
<feature type="binding site" evidence="8">
    <location>
        <position position="80"/>
    </location>
    <ligand>
        <name>substrate</name>
    </ligand>
</feature>
<feature type="active site" description="Proton acceptor" evidence="8">
    <location>
        <position position="23"/>
    </location>
</feature>
<feature type="binding site" evidence="8">
    <location>
        <position position="87"/>
    </location>
    <ligand>
        <name>substrate</name>
    </ligand>
</feature>
<dbReference type="SUPFAM" id="SSF52304">
    <property type="entry name" value="Type II 3-dehydroquinate dehydratase"/>
    <property type="match status" value="1"/>
</dbReference>
<evidence type="ECO:0000313" key="9">
    <source>
        <dbReference type="EMBL" id="MDT7041051.1"/>
    </source>
</evidence>
<dbReference type="PROSITE" id="PS01029">
    <property type="entry name" value="DEHYDROQUINASE_II"/>
    <property type="match status" value="1"/>
</dbReference>
<keyword evidence="10" id="KW-1185">Reference proteome</keyword>
<dbReference type="GO" id="GO:0003855">
    <property type="term" value="F:3-dehydroquinate dehydratase activity"/>
    <property type="evidence" value="ECO:0007669"/>
    <property type="project" value="UniProtKB-EC"/>
</dbReference>
<keyword evidence="8" id="KW-0028">Amino-acid biosynthesis</keyword>
<sequence>MIRILVLHGPNLNMLGVREENIYGTQTLNDINGMLATWAKDAGVHLEAKQSNREGELVTWIQEARGQFDAIVINPAAYTHTSIALRDAVLSAEMPTVEVHLSNIYQREEFRQHSYLAGVALGQISGFGSTSYLLGVQAALDHIQSKLQSSPSS</sequence>
<dbReference type="InterPro" id="IPR001874">
    <property type="entry name" value="DHquinase_II"/>
</dbReference>
<comment type="catalytic activity">
    <reaction evidence="1 8">
        <text>3-dehydroquinate = 3-dehydroshikimate + H2O</text>
        <dbReference type="Rhea" id="RHEA:21096"/>
        <dbReference type="ChEBI" id="CHEBI:15377"/>
        <dbReference type="ChEBI" id="CHEBI:16630"/>
        <dbReference type="ChEBI" id="CHEBI:32364"/>
        <dbReference type="EC" id="4.2.1.10"/>
    </reaction>
</comment>
<evidence type="ECO:0000256" key="5">
    <source>
        <dbReference type="ARBA" id="ARBA00011193"/>
    </source>
</evidence>
<dbReference type="CDD" id="cd00466">
    <property type="entry name" value="DHQase_II"/>
    <property type="match status" value="1"/>
</dbReference>
<evidence type="ECO:0000256" key="7">
    <source>
        <dbReference type="ARBA" id="ARBA00023239"/>
    </source>
</evidence>
<dbReference type="PIRSF" id="PIRSF001399">
    <property type="entry name" value="DHquinase_II"/>
    <property type="match status" value="1"/>
</dbReference>
<evidence type="ECO:0000256" key="6">
    <source>
        <dbReference type="ARBA" id="ARBA00012060"/>
    </source>
</evidence>
<evidence type="ECO:0000313" key="10">
    <source>
        <dbReference type="Proteomes" id="UP001250932"/>
    </source>
</evidence>
<keyword evidence="7 8" id="KW-0456">Lyase</keyword>
<comment type="subunit">
    <text evidence="5 8">Homododecamer.</text>
</comment>
<evidence type="ECO:0000256" key="4">
    <source>
        <dbReference type="ARBA" id="ARBA00011037"/>
    </source>
</evidence>
<dbReference type="PANTHER" id="PTHR21272:SF3">
    <property type="entry name" value="CATABOLIC 3-DEHYDROQUINASE"/>
    <property type="match status" value="1"/>
</dbReference>
<dbReference type="InterPro" id="IPR036441">
    <property type="entry name" value="DHquinase_II_sf"/>
</dbReference>
<organism evidence="9 10">
    <name type="scientific">Candidatus Nitronereus thalassa</name>
    <dbReference type="NCBI Taxonomy" id="3020898"/>
    <lineage>
        <taxon>Bacteria</taxon>
        <taxon>Pseudomonadati</taxon>
        <taxon>Nitrospirota</taxon>
        <taxon>Nitrospiria</taxon>
        <taxon>Nitrospirales</taxon>
        <taxon>Nitrospiraceae</taxon>
        <taxon>Candidatus Nitronereus</taxon>
    </lineage>
</organism>
<dbReference type="Pfam" id="PF01220">
    <property type="entry name" value="DHquinase_II"/>
    <property type="match status" value="1"/>
</dbReference>
<dbReference type="PANTHER" id="PTHR21272">
    <property type="entry name" value="CATABOLIC 3-DEHYDROQUINASE"/>
    <property type="match status" value="1"/>
</dbReference>
<keyword evidence="8" id="KW-0057">Aromatic amino acid biosynthesis</keyword>
<dbReference type="RefSeq" id="WP_313831410.1">
    <property type="nucleotide sequence ID" value="NZ_JAQOUE010000001.1"/>
</dbReference>
<dbReference type="Proteomes" id="UP001250932">
    <property type="component" value="Unassembled WGS sequence"/>
</dbReference>
<dbReference type="NCBIfam" id="NF003807">
    <property type="entry name" value="PRK05395.1-4"/>
    <property type="match status" value="1"/>
</dbReference>
<accession>A0ABU3K3U9</accession>
<evidence type="ECO:0000256" key="2">
    <source>
        <dbReference type="ARBA" id="ARBA00003924"/>
    </source>
</evidence>
<dbReference type="NCBIfam" id="NF003805">
    <property type="entry name" value="PRK05395.1-2"/>
    <property type="match status" value="1"/>
</dbReference>
<comment type="similarity">
    <text evidence="4 8">Belongs to the type-II 3-dehydroquinase family.</text>
</comment>